<comment type="caution">
    <text evidence="1">The sequence shown here is derived from an EMBL/GenBank/DDBJ whole genome shotgun (WGS) entry which is preliminary data.</text>
</comment>
<evidence type="ECO:0000313" key="1">
    <source>
        <dbReference type="EMBL" id="PRY34993.1"/>
    </source>
</evidence>
<organism evidence="1 2">
    <name type="scientific">Spirosoma oryzae</name>
    <dbReference type="NCBI Taxonomy" id="1469603"/>
    <lineage>
        <taxon>Bacteria</taxon>
        <taxon>Pseudomonadati</taxon>
        <taxon>Bacteroidota</taxon>
        <taxon>Cytophagia</taxon>
        <taxon>Cytophagales</taxon>
        <taxon>Cytophagaceae</taxon>
        <taxon>Spirosoma</taxon>
    </lineage>
</organism>
<dbReference type="Proteomes" id="UP000238375">
    <property type="component" value="Unassembled WGS sequence"/>
</dbReference>
<proteinExistence type="predicted"/>
<dbReference type="AlphaFoldDB" id="A0A2T0SNP8"/>
<dbReference type="EMBL" id="PVTE01000015">
    <property type="protein sequence ID" value="PRY34993.1"/>
    <property type="molecule type" value="Genomic_DNA"/>
</dbReference>
<sequence length="62" mass="6733">MAPGGNQGSRMTGISCSGREEISVKIVRVDIQTKRLLLNKDTTVGKLFTLKIMSVITPDGNR</sequence>
<accession>A0A2T0SNP8</accession>
<evidence type="ECO:0000313" key="2">
    <source>
        <dbReference type="Proteomes" id="UP000238375"/>
    </source>
</evidence>
<gene>
    <name evidence="1" type="ORF">CLV58_11576</name>
</gene>
<name>A0A2T0SNP8_9BACT</name>
<protein>
    <submittedName>
        <fullName evidence="1">Uncharacterized protein</fullName>
    </submittedName>
</protein>
<keyword evidence="2" id="KW-1185">Reference proteome</keyword>
<reference evidence="1 2" key="1">
    <citation type="submission" date="2018-03" db="EMBL/GenBank/DDBJ databases">
        <title>Genomic Encyclopedia of Archaeal and Bacterial Type Strains, Phase II (KMG-II): from individual species to whole genera.</title>
        <authorList>
            <person name="Goeker M."/>
        </authorList>
    </citation>
    <scope>NUCLEOTIDE SEQUENCE [LARGE SCALE GENOMIC DNA]</scope>
    <source>
        <strain evidence="1 2">DSM 28354</strain>
    </source>
</reference>